<accession>A0A2G5HQQ0</accession>
<evidence type="ECO:0000313" key="18">
    <source>
        <dbReference type="EMBL" id="WPB05565.1"/>
    </source>
</evidence>
<feature type="active site" description="Nucleophile" evidence="13">
    <location>
        <position position="101"/>
    </location>
</feature>
<evidence type="ECO:0000256" key="8">
    <source>
        <dbReference type="ARBA" id="ARBA00022729"/>
    </source>
</evidence>
<sequence>MKFSFTALLSAAGAALAAPASLEERATLNYVQNYNGAAANFKYNQGAGTYSLNWNGNTDVVVGLGWTTGSARTINFSGSYNPGSSGSYYTVYGWLNSPLTEYYIVENYGSFNPCTGSGVTQQGSVTSDGSTYQVCTHTQVNQPSIVGTATFTQFFSVRQSKRTSGSVTTANHFKYWATKGFGNSNFNYQVFATEAFSGSGSASVTVS</sequence>
<dbReference type="Proteomes" id="UP000230605">
    <property type="component" value="Chromosome 6"/>
</dbReference>
<keyword evidence="20" id="KW-1185">Reference proteome</keyword>
<evidence type="ECO:0000256" key="9">
    <source>
        <dbReference type="ARBA" id="ARBA00022801"/>
    </source>
</evidence>
<dbReference type="OrthoDB" id="2115822at2759"/>
<comment type="subcellular location">
    <subcellularLocation>
        <location evidence="2">Secreted</location>
    </subcellularLocation>
</comment>
<dbReference type="FunFam" id="2.60.120.180:FF:000002">
    <property type="entry name" value="Endo-1,4-beta-xylanase A"/>
    <property type="match status" value="1"/>
</dbReference>
<comment type="catalytic activity">
    <reaction evidence="1 13 14">
        <text>Endohydrolysis of (1-&gt;4)-beta-D-xylosidic linkages in xylans.</text>
        <dbReference type="EC" id="3.2.1.8"/>
    </reaction>
</comment>
<feature type="chain" id="PRO_5013552400" description="Endo-1,4-beta-xylanase" evidence="15">
    <location>
        <begin position="18"/>
        <end position="207"/>
    </location>
</feature>
<evidence type="ECO:0000259" key="16">
    <source>
        <dbReference type="PROSITE" id="PS51761"/>
    </source>
</evidence>
<keyword evidence="6" id="KW-0964">Secreted</keyword>
<dbReference type="PROSITE" id="PS00776">
    <property type="entry name" value="GH11_1"/>
    <property type="match status" value="1"/>
</dbReference>
<dbReference type="InterPro" id="IPR001137">
    <property type="entry name" value="Glyco_hydro_11"/>
</dbReference>
<evidence type="ECO:0000256" key="5">
    <source>
        <dbReference type="ARBA" id="ARBA00012590"/>
    </source>
</evidence>
<dbReference type="InterPro" id="IPR033123">
    <property type="entry name" value="GH11_dom"/>
</dbReference>
<keyword evidence="12 13" id="KW-0624">Polysaccharide degradation</keyword>
<evidence type="ECO:0000256" key="2">
    <source>
        <dbReference type="ARBA" id="ARBA00004613"/>
    </source>
</evidence>
<feature type="domain" description="GH11" evidence="16">
    <location>
        <begin position="14"/>
        <end position="207"/>
    </location>
</feature>
<dbReference type="InterPro" id="IPR018208">
    <property type="entry name" value="GH11_AS_1"/>
</dbReference>
<dbReference type="InterPro" id="IPR013319">
    <property type="entry name" value="GH11/12"/>
</dbReference>
<dbReference type="AlphaFoldDB" id="A0A2G5HQQ0"/>
<keyword evidence="8 15" id="KW-0732">Signal</keyword>
<dbReference type="SUPFAM" id="SSF49899">
    <property type="entry name" value="Concanavalin A-like lectins/glucanases"/>
    <property type="match status" value="1"/>
</dbReference>
<dbReference type="EMBL" id="LKMD01000104">
    <property type="protein sequence ID" value="PIA94562.1"/>
    <property type="molecule type" value="Genomic_DNA"/>
</dbReference>
<dbReference type="Gene3D" id="2.60.120.180">
    <property type="match status" value="1"/>
</dbReference>
<name>A0A2G5HQQ0_CERBT</name>
<dbReference type="InterPro" id="IPR013320">
    <property type="entry name" value="ConA-like_dom_sf"/>
</dbReference>
<gene>
    <name evidence="17" type="ORF">CB0940_08965</name>
    <name evidence="18" type="ORF">RHO25_010218</name>
</gene>
<evidence type="ECO:0000313" key="19">
    <source>
        <dbReference type="Proteomes" id="UP000230605"/>
    </source>
</evidence>
<evidence type="ECO:0000256" key="10">
    <source>
        <dbReference type="ARBA" id="ARBA00023277"/>
    </source>
</evidence>
<dbReference type="GO" id="GO:0031176">
    <property type="term" value="F:endo-1,4-beta-xylanase activity"/>
    <property type="evidence" value="ECO:0007669"/>
    <property type="project" value="UniProtKB-UniRule"/>
</dbReference>
<evidence type="ECO:0000256" key="11">
    <source>
        <dbReference type="ARBA" id="ARBA00023295"/>
    </source>
</evidence>
<keyword evidence="10 13" id="KW-0119">Carbohydrate metabolism</keyword>
<reference evidence="18 20" key="2">
    <citation type="submission" date="2023-09" db="EMBL/GenBank/DDBJ databases">
        <title>Complete-Gapless Cercospora beticola genome.</title>
        <authorList>
            <person name="Wyatt N.A."/>
            <person name="Spanner R.E."/>
            <person name="Bolton M.D."/>
        </authorList>
    </citation>
    <scope>NUCLEOTIDE SEQUENCE [LARGE SCALE GENOMIC DNA]</scope>
    <source>
        <strain evidence="18">Cb09-40</strain>
    </source>
</reference>
<proteinExistence type="inferred from homology"/>
<evidence type="ECO:0000256" key="7">
    <source>
        <dbReference type="ARBA" id="ARBA00022651"/>
    </source>
</evidence>
<keyword evidence="11 13" id="KW-0326">Glycosidase</keyword>
<evidence type="ECO:0000313" key="17">
    <source>
        <dbReference type="EMBL" id="PIA94562.1"/>
    </source>
</evidence>
<reference evidence="17 19" key="1">
    <citation type="submission" date="2015-10" db="EMBL/GenBank/DDBJ databases">
        <title>The cercosporin biosynthetic gene cluster was horizontally transferred to several fungal lineages and shown to be expanded in Cercospora beticola based on microsynteny with recipient genomes.</title>
        <authorList>
            <person name="De Jonge R."/>
            <person name="Ebert M.K."/>
            <person name="Suttle J.C."/>
            <person name="Jurick Ii W.M."/>
            <person name="Secor G.A."/>
            <person name="Thomma B.P."/>
            <person name="Van De Peer Y."/>
            <person name="Bolton M.D."/>
        </authorList>
    </citation>
    <scope>NUCLEOTIDE SEQUENCE [LARGE SCALE GENOMIC DNA]</scope>
    <source>
        <strain evidence="17 19">09-40</strain>
    </source>
</reference>
<dbReference type="PRINTS" id="PR00911">
    <property type="entry name" value="GLHYDRLASE11"/>
</dbReference>
<dbReference type="Proteomes" id="UP001302367">
    <property type="component" value="Chromosome 6"/>
</dbReference>
<evidence type="ECO:0000256" key="14">
    <source>
        <dbReference type="RuleBase" id="RU362015"/>
    </source>
</evidence>
<evidence type="ECO:0000256" key="6">
    <source>
        <dbReference type="ARBA" id="ARBA00022525"/>
    </source>
</evidence>
<comment type="similarity">
    <text evidence="4 13 14">Belongs to the glycosyl hydrolase 11 (cellulase G) family.</text>
</comment>
<dbReference type="PANTHER" id="PTHR46828">
    <property type="entry name" value="ENDO-1,4-BETA-XYLANASE A-RELATED"/>
    <property type="match status" value="1"/>
</dbReference>
<dbReference type="Pfam" id="PF00457">
    <property type="entry name" value="Glyco_hydro_11"/>
    <property type="match status" value="1"/>
</dbReference>
<evidence type="ECO:0000313" key="20">
    <source>
        <dbReference type="Proteomes" id="UP001302367"/>
    </source>
</evidence>
<dbReference type="PROSITE" id="PS51761">
    <property type="entry name" value="GH11_3"/>
    <property type="match status" value="1"/>
</dbReference>
<dbReference type="PANTHER" id="PTHR46828:SF2">
    <property type="entry name" value="ENDO-1,4-BETA-XYLANASE A-RELATED"/>
    <property type="match status" value="1"/>
</dbReference>
<keyword evidence="9 13" id="KW-0378">Hydrolase</keyword>
<evidence type="ECO:0000256" key="1">
    <source>
        <dbReference type="ARBA" id="ARBA00000681"/>
    </source>
</evidence>
<dbReference type="EMBL" id="CP134189">
    <property type="protein sequence ID" value="WPB05565.1"/>
    <property type="molecule type" value="Genomic_DNA"/>
</dbReference>
<evidence type="ECO:0000256" key="12">
    <source>
        <dbReference type="ARBA" id="ARBA00023326"/>
    </source>
</evidence>
<feature type="signal peptide" evidence="15">
    <location>
        <begin position="1"/>
        <end position="17"/>
    </location>
</feature>
<feature type="active site" description="Proton donor" evidence="13">
    <location>
        <position position="194"/>
    </location>
</feature>
<evidence type="ECO:0000256" key="15">
    <source>
        <dbReference type="SAM" id="SignalP"/>
    </source>
</evidence>
<evidence type="ECO:0000256" key="13">
    <source>
        <dbReference type="PROSITE-ProRule" id="PRU01097"/>
    </source>
</evidence>
<dbReference type="GO" id="GO:0045493">
    <property type="term" value="P:xylan catabolic process"/>
    <property type="evidence" value="ECO:0007669"/>
    <property type="project" value="UniProtKB-UniRule"/>
</dbReference>
<comment type="pathway">
    <text evidence="3 13 14">Glycan degradation; xylan degradation.</text>
</comment>
<dbReference type="EC" id="3.2.1.8" evidence="5 13"/>
<organism evidence="17 19">
    <name type="scientific">Cercospora beticola</name>
    <name type="common">Sugarbeet leaf spot fungus</name>
    <dbReference type="NCBI Taxonomy" id="122368"/>
    <lineage>
        <taxon>Eukaryota</taxon>
        <taxon>Fungi</taxon>
        <taxon>Dikarya</taxon>
        <taxon>Ascomycota</taxon>
        <taxon>Pezizomycotina</taxon>
        <taxon>Dothideomycetes</taxon>
        <taxon>Dothideomycetidae</taxon>
        <taxon>Mycosphaerellales</taxon>
        <taxon>Mycosphaerellaceae</taxon>
        <taxon>Cercospora</taxon>
    </lineage>
</organism>
<evidence type="ECO:0000256" key="3">
    <source>
        <dbReference type="ARBA" id="ARBA00004851"/>
    </source>
</evidence>
<dbReference type="UniPathway" id="UPA00114"/>
<evidence type="ECO:0000256" key="4">
    <source>
        <dbReference type="ARBA" id="ARBA00007792"/>
    </source>
</evidence>
<protein>
    <recommendedName>
        <fullName evidence="5 13">Endo-1,4-beta-xylanase</fullName>
        <ecNumber evidence="5 13">3.2.1.8</ecNumber>
    </recommendedName>
</protein>
<keyword evidence="7 13" id="KW-0858">Xylan degradation</keyword>
<dbReference type="GO" id="GO:0005576">
    <property type="term" value="C:extracellular region"/>
    <property type="evidence" value="ECO:0007669"/>
    <property type="project" value="UniProtKB-SubCell"/>
</dbReference>